<keyword evidence="5 8" id="KW-0449">Lipoprotein</keyword>
<evidence type="ECO:0000256" key="5">
    <source>
        <dbReference type="ARBA" id="ARBA00023288"/>
    </source>
</evidence>
<keyword evidence="6" id="KW-1133">Transmembrane helix</keyword>
<keyword evidence="9" id="KW-1185">Reference proteome</keyword>
<dbReference type="InterPro" id="IPR008816">
    <property type="entry name" value="Gly_zipper_2TM_dom"/>
</dbReference>
<feature type="domain" description="Glycine zipper 2TM" evidence="7">
    <location>
        <begin position="82"/>
        <end position="122"/>
    </location>
</feature>
<dbReference type="Proteomes" id="UP000076825">
    <property type="component" value="Chromosome 1"/>
</dbReference>
<dbReference type="PATRIC" id="fig|123899.6.peg.695"/>
<feature type="transmembrane region" description="Helical" evidence="6">
    <location>
        <begin position="20"/>
        <end position="40"/>
    </location>
</feature>
<evidence type="ECO:0000259" key="7">
    <source>
        <dbReference type="Pfam" id="PF05433"/>
    </source>
</evidence>
<evidence type="ECO:0000313" key="9">
    <source>
        <dbReference type="Proteomes" id="UP000076825"/>
    </source>
</evidence>
<dbReference type="GeneID" id="56587872"/>
<keyword evidence="4" id="KW-0564">Palmitate</keyword>
<dbReference type="PANTHER" id="PTHR35603">
    <property type="match status" value="1"/>
</dbReference>
<dbReference type="Pfam" id="PF05433">
    <property type="entry name" value="Rick_17kDa_Anti"/>
    <property type="match status" value="1"/>
</dbReference>
<name>A0A157QGW7_9BORD</name>
<protein>
    <submittedName>
        <fullName evidence="8">Outer membrane lipoprotein</fullName>
    </submittedName>
</protein>
<evidence type="ECO:0000256" key="2">
    <source>
        <dbReference type="ARBA" id="ARBA00022729"/>
    </source>
</evidence>
<evidence type="ECO:0000313" key="8">
    <source>
        <dbReference type="EMBL" id="SAI67394.1"/>
    </source>
</evidence>
<keyword evidence="2" id="KW-0732">Signal</keyword>
<dbReference type="STRING" id="123899.SAMEA3906487_00722"/>
<evidence type="ECO:0000256" key="6">
    <source>
        <dbReference type="SAM" id="Phobius"/>
    </source>
</evidence>
<organism evidence="8 9">
    <name type="scientific">Bordetella trematum</name>
    <dbReference type="NCBI Taxonomy" id="123899"/>
    <lineage>
        <taxon>Bacteria</taxon>
        <taxon>Pseudomonadati</taxon>
        <taxon>Pseudomonadota</taxon>
        <taxon>Betaproteobacteria</taxon>
        <taxon>Burkholderiales</taxon>
        <taxon>Alcaligenaceae</taxon>
        <taxon>Bordetella</taxon>
    </lineage>
</organism>
<dbReference type="GO" id="GO:0009279">
    <property type="term" value="C:cell outer membrane"/>
    <property type="evidence" value="ECO:0007669"/>
    <property type="project" value="UniProtKB-SubCell"/>
</dbReference>
<proteinExistence type="predicted"/>
<evidence type="ECO:0000256" key="3">
    <source>
        <dbReference type="ARBA" id="ARBA00023136"/>
    </source>
</evidence>
<keyword evidence="3 6" id="KW-0472">Membrane</keyword>
<evidence type="ECO:0000256" key="4">
    <source>
        <dbReference type="ARBA" id="ARBA00023139"/>
    </source>
</evidence>
<dbReference type="AlphaFoldDB" id="A0A157QGW7"/>
<dbReference type="KEGG" id="btrm:SAMEA390648700722"/>
<reference evidence="8 9" key="1">
    <citation type="submission" date="2016-04" db="EMBL/GenBank/DDBJ databases">
        <authorList>
            <consortium name="Pathogen Informatics"/>
        </authorList>
    </citation>
    <scope>NUCLEOTIDE SEQUENCE [LARGE SCALE GENOMIC DNA]</scope>
    <source>
        <strain evidence="8 9">H044680328</strain>
    </source>
</reference>
<dbReference type="OrthoDB" id="5298161at2"/>
<accession>A0A157QGW7</accession>
<comment type="subcellular location">
    <subcellularLocation>
        <location evidence="1">Cell outer membrane</location>
        <topology evidence="1">Lipid-anchor</topology>
    </subcellularLocation>
</comment>
<dbReference type="EMBL" id="LT546645">
    <property type="protein sequence ID" value="SAI67394.1"/>
    <property type="molecule type" value="Genomic_DNA"/>
</dbReference>
<dbReference type="InterPro" id="IPR051407">
    <property type="entry name" value="Bact_OM_lipoprot/Surf_antigen"/>
</dbReference>
<keyword evidence="6" id="KW-0812">Transmembrane</keyword>
<evidence type="ECO:0000256" key="1">
    <source>
        <dbReference type="ARBA" id="ARBA00004459"/>
    </source>
</evidence>
<dbReference type="eggNOG" id="COG3133">
    <property type="taxonomic scope" value="Bacteria"/>
</dbReference>
<dbReference type="RefSeq" id="WP_025515514.1">
    <property type="nucleotide sequence ID" value="NZ_CP016340.1"/>
</dbReference>
<gene>
    <name evidence="8" type="primary">slyB</name>
    <name evidence="8" type="ORF">SAMEA3906487_00722</name>
</gene>
<sequence length="173" mass="17008">MSTTTSSSRVTAQSGRLGRVARGVAVVTLAAGMAVLAGCANRSASSGVYSYDQAQREQIVRTGTVTGVRPITIQNDKSSGAGMLAGGALGGVAGNAVGGGTGRAIATVGGAILGALAGNAVENQVGKTSGLEITVRLDNGETRVVAQEADVPVSVGQRVQVISGAGPTRVVPY</sequence>
<dbReference type="PANTHER" id="PTHR35603:SF1">
    <property type="entry name" value="OUTER MEMBRANE LIPOPROTEIN SLYB"/>
    <property type="match status" value="1"/>
</dbReference>